<accession>A0A2T5JSK9</accession>
<evidence type="ECO:0000313" key="2">
    <source>
        <dbReference type="EMBL" id="PTR11187.1"/>
    </source>
</evidence>
<evidence type="ECO:0000313" key="3">
    <source>
        <dbReference type="Proteomes" id="UP000244060"/>
    </source>
</evidence>
<gene>
    <name evidence="2" type="ORF">C8J28_12848</name>
</gene>
<keyword evidence="3" id="KW-1185">Reference proteome</keyword>
<feature type="region of interest" description="Disordered" evidence="1">
    <location>
        <begin position="67"/>
        <end position="99"/>
    </location>
</feature>
<organism evidence="2 3">
    <name type="scientific">Cereibacter azotoformans</name>
    <dbReference type="NCBI Taxonomy" id="43057"/>
    <lineage>
        <taxon>Bacteria</taxon>
        <taxon>Pseudomonadati</taxon>
        <taxon>Pseudomonadota</taxon>
        <taxon>Alphaproteobacteria</taxon>
        <taxon>Rhodobacterales</taxon>
        <taxon>Paracoccaceae</taxon>
        <taxon>Cereibacter</taxon>
    </lineage>
</organism>
<dbReference type="AlphaFoldDB" id="A0A2T5JSK9"/>
<dbReference type="OrthoDB" id="7874425at2"/>
<comment type="caution">
    <text evidence="2">The sequence shown here is derived from an EMBL/GenBank/DDBJ whole genome shotgun (WGS) entry which is preliminary data.</text>
</comment>
<evidence type="ECO:0000256" key="1">
    <source>
        <dbReference type="SAM" id="MobiDB-lite"/>
    </source>
</evidence>
<dbReference type="Proteomes" id="UP000244060">
    <property type="component" value="Unassembled WGS sequence"/>
</dbReference>
<feature type="compositionally biased region" description="Low complexity" evidence="1">
    <location>
        <begin position="71"/>
        <end position="86"/>
    </location>
</feature>
<proteinExistence type="predicted"/>
<dbReference type="EMBL" id="QAOT01000028">
    <property type="protein sequence ID" value="PTR11187.1"/>
    <property type="molecule type" value="Genomic_DNA"/>
</dbReference>
<name>A0A2T5JSK9_9RHOB</name>
<dbReference type="RefSeq" id="WP_011909090.1">
    <property type="nucleotide sequence ID" value="NZ_QAOT01000028.1"/>
</dbReference>
<reference evidence="2 3" key="1">
    <citation type="submission" date="2018-04" db="EMBL/GenBank/DDBJ databases">
        <title>Genomic Encyclopedia of Type Strains, Phase III (KMG-III): the genomes of soil and plant-associated and newly described type strains.</title>
        <authorList>
            <person name="Whitman W."/>
        </authorList>
    </citation>
    <scope>NUCLEOTIDE SEQUENCE [LARGE SCALE GENOMIC DNA]</scope>
    <source>
        <strain evidence="2 3">KA25</strain>
    </source>
</reference>
<protein>
    <submittedName>
        <fullName evidence="2">Uncharacterized protein</fullName>
    </submittedName>
</protein>
<sequence>MQANDLLTLAEVLSRHRNWSLSTVAIYASNDGKFFKRVAEGGGCTLRTAQRVVGWFSENWPDDLEWPAHIARPNGAAAPPRPGRGSASRHGRRDNSRKQ</sequence>